<protein>
    <submittedName>
        <fullName evidence="2">Potassium channel domain-containing protein</fullName>
    </submittedName>
</protein>
<accession>A0AC34FG77</accession>
<reference evidence="2" key="1">
    <citation type="submission" date="2022-11" db="UniProtKB">
        <authorList>
            <consortium name="WormBaseParasite"/>
        </authorList>
    </citation>
    <scope>IDENTIFICATION</scope>
</reference>
<name>A0AC34FG77_9BILA</name>
<evidence type="ECO:0000313" key="1">
    <source>
        <dbReference type="Proteomes" id="UP000887579"/>
    </source>
</evidence>
<dbReference type="Proteomes" id="UP000887579">
    <property type="component" value="Unplaced"/>
</dbReference>
<organism evidence="1 2">
    <name type="scientific">Panagrolaimus sp. ES5</name>
    <dbReference type="NCBI Taxonomy" id="591445"/>
    <lineage>
        <taxon>Eukaryota</taxon>
        <taxon>Metazoa</taxon>
        <taxon>Ecdysozoa</taxon>
        <taxon>Nematoda</taxon>
        <taxon>Chromadorea</taxon>
        <taxon>Rhabditida</taxon>
        <taxon>Tylenchina</taxon>
        <taxon>Panagrolaimomorpha</taxon>
        <taxon>Panagrolaimoidea</taxon>
        <taxon>Panagrolaimidae</taxon>
        <taxon>Panagrolaimus</taxon>
    </lineage>
</organism>
<sequence>MVVIANLGKFLAEMLNTWMKPFRLISKKIYHRISRLFKGKKSTKIKDKSQLQQQKFGYNGTIPNVNGMKHVSFQESNIIPDNESMIETIDRESLDQQIILSSSLSPTTIKNNGNNVDSENPYDEVDEEDDEDDEDYDDEEEEEEEEEDSTHKNAASLFICFVLYLIIGSVIIASYEPEMDVFKAIYYTFVSLTTVSYF</sequence>
<evidence type="ECO:0000313" key="2">
    <source>
        <dbReference type="WBParaSite" id="ES5_v2.g16243.t1"/>
    </source>
</evidence>
<proteinExistence type="predicted"/>
<dbReference type="WBParaSite" id="ES5_v2.g16243.t1">
    <property type="protein sequence ID" value="ES5_v2.g16243.t1"/>
    <property type="gene ID" value="ES5_v2.g16243"/>
</dbReference>